<dbReference type="Pfam" id="PF00122">
    <property type="entry name" value="E1-E2_ATPase"/>
    <property type="match status" value="1"/>
</dbReference>
<dbReference type="InterPro" id="IPR036412">
    <property type="entry name" value="HAD-like_sf"/>
</dbReference>
<dbReference type="InterPro" id="IPR059000">
    <property type="entry name" value="ATPase_P-type_domA"/>
</dbReference>
<keyword evidence="6" id="KW-0187">Copper transport</keyword>
<dbReference type="InterPro" id="IPR023299">
    <property type="entry name" value="ATPase_P-typ_cyto_dom_N"/>
</dbReference>
<dbReference type="PRINTS" id="PR00119">
    <property type="entry name" value="CATATPASE"/>
</dbReference>
<keyword evidence="4" id="KW-0479">Metal-binding</keyword>
<feature type="transmembrane region" description="Helical" evidence="14">
    <location>
        <begin position="844"/>
        <end position="871"/>
    </location>
</feature>
<evidence type="ECO:0000256" key="1">
    <source>
        <dbReference type="ARBA" id="ARBA00004127"/>
    </source>
</evidence>
<dbReference type="NCBIfam" id="TIGR01517">
    <property type="entry name" value="ATPase-IIB_Ca"/>
    <property type="match status" value="1"/>
</dbReference>
<protein>
    <recommendedName>
        <fullName evidence="14">Calcium-transporting ATPase</fullName>
        <ecNumber evidence="14">7.2.2.10</ecNumber>
    </recommendedName>
</protein>
<comment type="caution">
    <text evidence="14">Lacks conserved residue(s) required for the propagation of feature annotation.</text>
</comment>
<dbReference type="EC" id="7.2.2.10" evidence="14"/>
<dbReference type="AlphaFoldDB" id="A0A1Y2HZS1"/>
<comment type="catalytic activity">
    <reaction evidence="14">
        <text>Ca(2+)(in) + ATP + H2O = Ca(2+)(out) + ADP + phosphate + H(+)</text>
        <dbReference type="Rhea" id="RHEA:18105"/>
        <dbReference type="ChEBI" id="CHEBI:15377"/>
        <dbReference type="ChEBI" id="CHEBI:15378"/>
        <dbReference type="ChEBI" id="CHEBI:29108"/>
        <dbReference type="ChEBI" id="CHEBI:30616"/>
        <dbReference type="ChEBI" id="CHEBI:43474"/>
        <dbReference type="ChEBI" id="CHEBI:456216"/>
        <dbReference type="EC" id="7.2.2.10"/>
    </reaction>
</comment>
<dbReference type="EMBL" id="MCFL01000004">
    <property type="protein sequence ID" value="ORZ40098.1"/>
    <property type="molecule type" value="Genomic_DNA"/>
</dbReference>
<evidence type="ECO:0000256" key="13">
    <source>
        <dbReference type="ARBA" id="ARBA00023136"/>
    </source>
</evidence>
<dbReference type="GO" id="GO:0006825">
    <property type="term" value="P:copper ion transport"/>
    <property type="evidence" value="ECO:0007669"/>
    <property type="project" value="UniProtKB-KW"/>
</dbReference>
<name>A0A1Y2HZS1_9FUNG</name>
<dbReference type="InterPro" id="IPR023298">
    <property type="entry name" value="ATPase_P-typ_TM_dom_sf"/>
</dbReference>
<dbReference type="OrthoDB" id="3352408at2759"/>
<keyword evidence="7 14" id="KW-0067">ATP-binding</keyword>
<keyword evidence="12 14" id="KW-0406">Ion transport</keyword>
<gene>
    <name evidence="18" type="ORF">BCR44DRAFT_1479098</name>
</gene>
<dbReference type="Gene3D" id="2.70.150.10">
    <property type="entry name" value="Calcium-transporting ATPase, cytoplasmic transduction domain A"/>
    <property type="match status" value="1"/>
</dbReference>
<dbReference type="InterPro" id="IPR023214">
    <property type="entry name" value="HAD_sf"/>
</dbReference>
<dbReference type="InterPro" id="IPR018303">
    <property type="entry name" value="ATPase_P-typ_P_site"/>
</dbReference>
<keyword evidence="3 14" id="KW-0812">Transmembrane</keyword>
<reference evidence="18 19" key="1">
    <citation type="submission" date="2016-07" db="EMBL/GenBank/DDBJ databases">
        <title>Pervasive Adenine N6-methylation of Active Genes in Fungi.</title>
        <authorList>
            <consortium name="DOE Joint Genome Institute"/>
            <person name="Mondo S.J."/>
            <person name="Dannebaum R.O."/>
            <person name="Kuo R.C."/>
            <person name="Labutti K."/>
            <person name="Haridas S."/>
            <person name="Kuo A."/>
            <person name="Salamov A."/>
            <person name="Ahrendt S.R."/>
            <person name="Lipzen A."/>
            <person name="Sullivan W."/>
            <person name="Andreopoulos W.B."/>
            <person name="Clum A."/>
            <person name="Lindquist E."/>
            <person name="Daum C."/>
            <person name="Ramamoorthy G.K."/>
            <person name="Gryganskyi A."/>
            <person name="Culley D."/>
            <person name="Magnuson J.K."/>
            <person name="James T.Y."/>
            <person name="O'Malley M.A."/>
            <person name="Stajich J.E."/>
            <person name="Spatafora J.W."/>
            <person name="Visel A."/>
            <person name="Grigoriev I.V."/>
        </authorList>
    </citation>
    <scope>NUCLEOTIDE SEQUENCE [LARGE SCALE GENOMIC DNA]</scope>
    <source>
        <strain evidence="18 19">PL171</strain>
    </source>
</reference>
<dbReference type="PANTHER" id="PTHR24093:SF369">
    <property type="entry name" value="CALCIUM-TRANSPORTING ATPASE"/>
    <property type="match status" value="1"/>
</dbReference>
<evidence type="ECO:0000256" key="2">
    <source>
        <dbReference type="ARBA" id="ARBA00022448"/>
    </source>
</evidence>
<dbReference type="Gene3D" id="3.40.1110.10">
    <property type="entry name" value="Calcium-transporting ATPase, cytoplasmic domain N"/>
    <property type="match status" value="2"/>
</dbReference>
<keyword evidence="11" id="KW-0186">Copper</keyword>
<dbReference type="GO" id="GO:0005886">
    <property type="term" value="C:plasma membrane"/>
    <property type="evidence" value="ECO:0007669"/>
    <property type="project" value="TreeGrafter"/>
</dbReference>
<dbReference type="SUPFAM" id="SSF81653">
    <property type="entry name" value="Calcium ATPase, transduction domain A"/>
    <property type="match status" value="1"/>
</dbReference>
<dbReference type="PROSITE" id="PS00154">
    <property type="entry name" value="ATPASE_E1_E2"/>
    <property type="match status" value="1"/>
</dbReference>
<feature type="transmembrane region" description="Helical" evidence="14">
    <location>
        <begin position="128"/>
        <end position="147"/>
    </location>
</feature>
<evidence type="ECO:0000256" key="11">
    <source>
        <dbReference type="ARBA" id="ARBA00023008"/>
    </source>
</evidence>
<dbReference type="GO" id="GO:0005388">
    <property type="term" value="F:P-type calcium transporter activity"/>
    <property type="evidence" value="ECO:0007669"/>
    <property type="project" value="UniProtKB-EC"/>
</dbReference>
<evidence type="ECO:0000259" key="17">
    <source>
        <dbReference type="Pfam" id="PF00689"/>
    </source>
</evidence>
<evidence type="ECO:0000256" key="4">
    <source>
        <dbReference type="ARBA" id="ARBA00022723"/>
    </source>
</evidence>
<evidence type="ECO:0000313" key="19">
    <source>
        <dbReference type="Proteomes" id="UP000193411"/>
    </source>
</evidence>
<dbReference type="SFLD" id="SFLDS00003">
    <property type="entry name" value="Haloacid_Dehalogenase"/>
    <property type="match status" value="1"/>
</dbReference>
<dbReference type="GO" id="GO:0016887">
    <property type="term" value="F:ATP hydrolysis activity"/>
    <property type="evidence" value="ECO:0007669"/>
    <property type="project" value="InterPro"/>
</dbReference>
<evidence type="ECO:0000256" key="10">
    <source>
        <dbReference type="ARBA" id="ARBA00022989"/>
    </source>
</evidence>
<comment type="similarity">
    <text evidence="14">Belongs to the cation transport ATPase (P-type) (TC 3.A.3) family.</text>
</comment>
<keyword evidence="13 14" id="KW-0472">Membrane</keyword>
<feature type="compositionally biased region" description="Basic residues" evidence="15">
    <location>
        <begin position="1"/>
        <end position="10"/>
    </location>
</feature>
<evidence type="ECO:0000259" key="16">
    <source>
        <dbReference type="Pfam" id="PF00122"/>
    </source>
</evidence>
<dbReference type="InterPro" id="IPR008250">
    <property type="entry name" value="ATPase_P-typ_transduc_dom_A_sf"/>
</dbReference>
<evidence type="ECO:0000256" key="5">
    <source>
        <dbReference type="ARBA" id="ARBA00022741"/>
    </source>
</evidence>
<dbReference type="Proteomes" id="UP000193411">
    <property type="component" value="Unassembled WGS sequence"/>
</dbReference>
<keyword evidence="14" id="KW-0109">Calcium transport</keyword>
<feature type="transmembrane region" description="Helical" evidence="14">
    <location>
        <begin position="102"/>
        <end position="122"/>
    </location>
</feature>
<dbReference type="GO" id="GO:0005524">
    <property type="term" value="F:ATP binding"/>
    <property type="evidence" value="ECO:0007669"/>
    <property type="project" value="UniProtKB-KW"/>
</dbReference>
<dbReference type="InterPro" id="IPR001757">
    <property type="entry name" value="P_typ_ATPase"/>
</dbReference>
<dbReference type="PANTHER" id="PTHR24093">
    <property type="entry name" value="CATION TRANSPORTING ATPASE"/>
    <property type="match status" value="1"/>
</dbReference>
<evidence type="ECO:0000256" key="14">
    <source>
        <dbReference type="RuleBase" id="RU361146"/>
    </source>
</evidence>
<dbReference type="Pfam" id="PF00689">
    <property type="entry name" value="Cation_ATPase_C"/>
    <property type="match status" value="1"/>
</dbReference>
<comment type="subcellular location">
    <subcellularLocation>
        <location evidence="1">Endomembrane system</location>
        <topology evidence="1">Multi-pass membrane protein</topology>
    </subcellularLocation>
    <subcellularLocation>
        <location evidence="14">Membrane</location>
        <topology evidence="14">Multi-pass membrane protein</topology>
    </subcellularLocation>
</comment>
<feature type="transmembrane region" description="Helical" evidence="14">
    <location>
        <begin position="281"/>
        <end position="303"/>
    </location>
</feature>
<proteinExistence type="inferred from homology"/>
<feature type="domain" description="Cation-transporting P-type ATPase C-terminal" evidence="17">
    <location>
        <begin position="716"/>
        <end position="897"/>
    </location>
</feature>
<evidence type="ECO:0000256" key="3">
    <source>
        <dbReference type="ARBA" id="ARBA00022692"/>
    </source>
</evidence>
<dbReference type="SUPFAM" id="SSF56784">
    <property type="entry name" value="HAD-like"/>
    <property type="match status" value="1"/>
</dbReference>
<keyword evidence="10 14" id="KW-1133">Transmembrane helix</keyword>
<dbReference type="SFLD" id="SFLDF00027">
    <property type="entry name" value="p-type_atpase"/>
    <property type="match status" value="1"/>
</dbReference>
<feature type="region of interest" description="Disordered" evidence="15">
    <location>
        <begin position="1"/>
        <end position="26"/>
    </location>
</feature>
<evidence type="ECO:0000256" key="8">
    <source>
        <dbReference type="ARBA" id="ARBA00022842"/>
    </source>
</evidence>
<feature type="transmembrane region" description="Helical" evidence="14">
    <location>
        <begin position="877"/>
        <end position="897"/>
    </location>
</feature>
<evidence type="ECO:0000256" key="12">
    <source>
        <dbReference type="ARBA" id="ARBA00023065"/>
    </source>
</evidence>
<feature type="domain" description="P-type ATPase A" evidence="16">
    <location>
        <begin position="168"/>
        <end position="253"/>
    </location>
</feature>
<dbReference type="Pfam" id="PF13246">
    <property type="entry name" value="Cation_ATPase"/>
    <property type="match status" value="1"/>
</dbReference>
<dbReference type="Pfam" id="PF00702">
    <property type="entry name" value="Hydrolase"/>
    <property type="match status" value="1"/>
</dbReference>
<evidence type="ECO:0000256" key="7">
    <source>
        <dbReference type="ARBA" id="ARBA00022840"/>
    </source>
</evidence>
<comment type="function">
    <text evidence="14">Catalyzes the hydrolysis of ATP coupled with the transport of calcium.</text>
</comment>
<dbReference type="InterPro" id="IPR044492">
    <property type="entry name" value="P_typ_ATPase_HD_dom"/>
</dbReference>
<dbReference type="InterPro" id="IPR006068">
    <property type="entry name" value="ATPase_P-typ_cation-transptr_C"/>
</dbReference>
<keyword evidence="14" id="KW-0106">Calcium</keyword>
<feature type="transmembrane region" description="Helical" evidence="14">
    <location>
        <begin position="803"/>
        <end position="824"/>
    </location>
</feature>
<keyword evidence="2 14" id="KW-0813">Transport</keyword>
<dbReference type="SFLD" id="SFLDG00002">
    <property type="entry name" value="C1.7:_P-type_atpase_like"/>
    <property type="match status" value="1"/>
</dbReference>
<dbReference type="GO" id="GO:0006874">
    <property type="term" value="P:intracellular calcium ion homeostasis"/>
    <property type="evidence" value="ECO:0007669"/>
    <property type="project" value="TreeGrafter"/>
</dbReference>
<keyword evidence="5 14" id="KW-0547">Nucleotide-binding</keyword>
<organism evidence="18 19">
    <name type="scientific">Catenaria anguillulae PL171</name>
    <dbReference type="NCBI Taxonomy" id="765915"/>
    <lineage>
        <taxon>Eukaryota</taxon>
        <taxon>Fungi</taxon>
        <taxon>Fungi incertae sedis</taxon>
        <taxon>Blastocladiomycota</taxon>
        <taxon>Blastocladiomycetes</taxon>
        <taxon>Blastocladiales</taxon>
        <taxon>Catenariaceae</taxon>
        <taxon>Catenaria</taxon>
    </lineage>
</organism>
<keyword evidence="19" id="KW-1185">Reference proteome</keyword>
<evidence type="ECO:0000313" key="18">
    <source>
        <dbReference type="EMBL" id="ORZ40098.1"/>
    </source>
</evidence>
<dbReference type="NCBIfam" id="TIGR01494">
    <property type="entry name" value="ATPase_P-type"/>
    <property type="match status" value="2"/>
</dbReference>
<evidence type="ECO:0000256" key="9">
    <source>
        <dbReference type="ARBA" id="ARBA00022967"/>
    </source>
</evidence>
<comment type="caution">
    <text evidence="18">The sequence shown here is derived from an EMBL/GenBank/DDBJ whole genome shotgun (WGS) entry which is preliminary data.</text>
</comment>
<keyword evidence="8" id="KW-0460">Magnesium</keyword>
<dbReference type="InterPro" id="IPR006408">
    <property type="entry name" value="P-type_ATPase_IIB"/>
</dbReference>
<sequence>MRSSRRRRSRASASPQNPSSMPIHLTDNRDTDLLAKLGGAEGVAKYLRTDLERGLATDEQGPRGDCFQGSSPRLRHQLFATTATTVVPGLCVEQLGDRMLQILLIAAVVSIGVGIFMAYSKIGDPTEWIEGVAILCTVAFVILVNATNDYKKALQFRFLSSQRGRPAQTTIPVMHLQVGDIVHLATGDVVPADGIFLSGHQCKTDESSVTGETDAVSKKMTGDRFLISGSKVIEGICTYVVTAVGPHSLAGRSLMAMRTTEAELTPLQVKLTDLANNIAKYGIGAAAFIVIVSIIKFFIIFAPSGFTLDQDGNPATIFITGVTVIVVAVPEGLPMAVTLALAYATIRMLKDQNLVRVLSACETMGGATTICSDKTGTLTQNKMTVVQGTFFNGAVVFDTQEQLRPRLMAPEISADARLVLTQSININSTATRTECALLEFTSLLATTFNLDRQAAVQVGVIPFSSDRKRMSTVVAKDAPIHAPARLFTKGASELVLASCDFMVDEHGKVVPMTADRRAYFEGQILAMPPTLCVPLLDMSGLIWLGVAGIEDPLRPEVPPAVERCQRAGIIVRMVTGDNAVTARNIAKRCGILGAQFHAPQVACACPSSPLDKRILVNKLKEMGQTVAVTGDGTNDAPALKAADVGFAMGIAGTEVAKEASDIILMDDNFASLAKAVMWGRSVYDAVRKFLQFQLSVNVTAVVLAMITATADSKSRSIISAVQLLWVNLIMDTMAALALATDPPTEDLLNRKPHKKSDPLISYNMWKMILLQSLYQIIGCTAADPKLDDNWLKTAQYTARSDYYQWHLSAIVFNTFVWMTVFNIFNGRTLYQELNVFHRMFKNNFFPTILVIIVVLQILIIQFGSAAFGVIPLTGPEWGVSVAMGFVALPLGVLIKLLPDFGREWFETKFYDRSEEQARVVEAWQDAIRRTQLQNKVVTAFRMYKRDAPGIVSMQVNREH</sequence>
<dbReference type="FunFam" id="3.40.50.1000:FF:000144">
    <property type="entry name" value="copper-transporting ATPase 1 isoform X2"/>
    <property type="match status" value="1"/>
</dbReference>
<keyword evidence="9" id="KW-1278">Translocase</keyword>
<feature type="transmembrane region" description="Helical" evidence="14">
    <location>
        <begin position="315"/>
        <end position="346"/>
    </location>
</feature>
<feature type="transmembrane region" description="Helical" evidence="14">
    <location>
        <begin position="716"/>
        <end position="739"/>
    </location>
</feature>
<dbReference type="SUPFAM" id="SSF81665">
    <property type="entry name" value="Calcium ATPase, transmembrane domain M"/>
    <property type="match status" value="1"/>
</dbReference>
<dbReference type="STRING" id="765915.A0A1Y2HZS1"/>
<dbReference type="GO" id="GO:0012505">
    <property type="term" value="C:endomembrane system"/>
    <property type="evidence" value="ECO:0007669"/>
    <property type="project" value="UniProtKB-SubCell"/>
</dbReference>
<evidence type="ECO:0000256" key="15">
    <source>
        <dbReference type="SAM" id="MobiDB-lite"/>
    </source>
</evidence>
<dbReference type="PRINTS" id="PR00120">
    <property type="entry name" value="HATPASE"/>
</dbReference>
<evidence type="ECO:0000256" key="6">
    <source>
        <dbReference type="ARBA" id="ARBA00022796"/>
    </source>
</evidence>
<dbReference type="GO" id="GO:0046872">
    <property type="term" value="F:metal ion binding"/>
    <property type="evidence" value="ECO:0007669"/>
    <property type="project" value="UniProtKB-KW"/>
</dbReference>
<accession>A0A1Y2HZS1</accession>
<dbReference type="Gene3D" id="3.40.50.1000">
    <property type="entry name" value="HAD superfamily/HAD-like"/>
    <property type="match status" value="2"/>
</dbReference>
<dbReference type="Gene3D" id="1.20.1110.10">
    <property type="entry name" value="Calcium-transporting ATPase, transmembrane domain"/>
    <property type="match status" value="2"/>
</dbReference>